<feature type="region of interest" description="Disordered" evidence="1">
    <location>
        <begin position="1"/>
        <end position="25"/>
    </location>
</feature>
<organism evidence="3 4">
    <name type="scientific">Candida parapsilosis</name>
    <name type="common">Yeast</name>
    <dbReference type="NCBI Taxonomy" id="5480"/>
    <lineage>
        <taxon>Eukaryota</taxon>
        <taxon>Fungi</taxon>
        <taxon>Dikarya</taxon>
        <taxon>Ascomycota</taxon>
        <taxon>Saccharomycotina</taxon>
        <taxon>Pichiomycetes</taxon>
        <taxon>Debaryomycetaceae</taxon>
        <taxon>Candida/Lodderomyces clade</taxon>
        <taxon>Candida</taxon>
    </lineage>
</organism>
<evidence type="ECO:0000313" key="3">
    <source>
        <dbReference type="EMBL" id="KAF6048969.1"/>
    </source>
</evidence>
<evidence type="ECO:0000313" key="4">
    <source>
        <dbReference type="Proteomes" id="UP000590412"/>
    </source>
</evidence>
<keyword evidence="2" id="KW-1133">Transmembrane helix</keyword>
<evidence type="ECO:0000256" key="2">
    <source>
        <dbReference type="SAM" id="Phobius"/>
    </source>
</evidence>
<feature type="transmembrane region" description="Helical" evidence="2">
    <location>
        <begin position="151"/>
        <end position="172"/>
    </location>
</feature>
<name>A0A8X7NLN7_CANPA</name>
<keyword evidence="2" id="KW-0812">Transmembrane</keyword>
<dbReference type="Proteomes" id="UP000590412">
    <property type="component" value="Unassembled WGS sequence"/>
</dbReference>
<comment type="caution">
    <text evidence="3">The sequence shown here is derived from an EMBL/GenBank/DDBJ whole genome shotgun (WGS) entry which is preliminary data.</text>
</comment>
<evidence type="ECO:0000256" key="1">
    <source>
        <dbReference type="SAM" id="MobiDB-lite"/>
    </source>
</evidence>
<keyword evidence="2" id="KW-0472">Membrane</keyword>
<accession>A0A8X7NLN7</accession>
<protein>
    <submittedName>
        <fullName evidence="3">Uncharacterized protein</fullName>
    </submittedName>
</protein>
<proteinExistence type="predicted"/>
<dbReference type="OrthoDB" id="4024114at2759"/>
<reference evidence="3" key="1">
    <citation type="submission" date="2020-03" db="EMBL/GenBank/DDBJ databases">
        <title>FDA dAtabase for Regulatory Grade micrObial Sequences (FDA-ARGOS): Supporting development and validation of Infectious Disease Dx tests.</title>
        <authorList>
            <person name="Campos J."/>
            <person name="Goldberg B."/>
            <person name="Tallon L."/>
            <person name="Sadzewicz L."/>
            <person name="Vavikolanu K."/>
            <person name="Mehta A."/>
            <person name="Aluvathingal J."/>
            <person name="Nadendla S."/>
            <person name="Nandy P."/>
            <person name="Geyer C."/>
            <person name="Yan Y."/>
            <person name="Sichtig H."/>
        </authorList>
    </citation>
    <scope>NUCLEOTIDE SEQUENCE [LARGE SCALE GENOMIC DNA]</scope>
    <source>
        <strain evidence="3">FDAARGOS_652</strain>
    </source>
</reference>
<dbReference type="AlphaFoldDB" id="A0A8X7NLN7"/>
<gene>
    <name evidence="3" type="ORF">FOB60_004352</name>
</gene>
<dbReference type="EMBL" id="JABWAB010000006">
    <property type="protein sequence ID" value="KAF6048969.1"/>
    <property type="molecule type" value="Genomic_DNA"/>
</dbReference>
<sequence length="204" mass="22413">MSVEPTGTDSAKGVPQDNDDTTHQSNVSSAIAAATTITPQPVPIKSKSTSNLPTMLDSKPLAIPETDVMSSVTTPIHPLHSHHGCNLIDLDQEELNIPLITPPPHQHPQSVHSIIPPLPTQDTYSPIGHVILRYLERWILELIERHRNGPYFYPIAITLAIIVVVLVLILVFSGNFNALVRILRHLICELIQSVKPSSTVQFCV</sequence>